<dbReference type="Proteomes" id="UP000199320">
    <property type="component" value="Unassembled WGS sequence"/>
</dbReference>
<organism evidence="2 3">
    <name type="scientific">Natrinema hispanicum</name>
    <dbReference type="NCBI Taxonomy" id="392421"/>
    <lineage>
        <taxon>Archaea</taxon>
        <taxon>Methanobacteriati</taxon>
        <taxon>Methanobacteriota</taxon>
        <taxon>Stenosarchaea group</taxon>
        <taxon>Halobacteria</taxon>
        <taxon>Halobacteriales</taxon>
        <taxon>Natrialbaceae</taxon>
        <taxon>Natrinema</taxon>
    </lineage>
</organism>
<proteinExistence type="predicted"/>
<name>A0A1I0HKH8_9EURY</name>
<reference evidence="3" key="1">
    <citation type="submission" date="2016-10" db="EMBL/GenBank/DDBJ databases">
        <authorList>
            <person name="Varghese N."/>
            <person name="Submissions S."/>
        </authorList>
    </citation>
    <scope>NUCLEOTIDE SEQUENCE [LARGE SCALE GENOMIC DNA]</scope>
    <source>
        <strain evidence="3">CDM_6</strain>
    </source>
</reference>
<gene>
    <name evidence="2" type="ORF">SAMN04488694_11428</name>
</gene>
<evidence type="ECO:0000313" key="3">
    <source>
        <dbReference type="Proteomes" id="UP000199320"/>
    </source>
</evidence>
<keyword evidence="1" id="KW-1133">Transmembrane helix</keyword>
<sequence>MEDYTVSGIALVIVGVLLIVIGGGTAFAGMNKMDAEEDWEKSNTESHCYTYVNSDIDVENDSEEEIEQKMREGRERECFELQPQENPYSGGEQDITIGIGIAIIGGVSTYFGNKR</sequence>
<feature type="transmembrane region" description="Helical" evidence="1">
    <location>
        <begin position="6"/>
        <end position="28"/>
    </location>
</feature>
<keyword evidence="3" id="KW-1185">Reference proteome</keyword>
<protein>
    <submittedName>
        <fullName evidence="2">Uncharacterized protein</fullName>
    </submittedName>
</protein>
<evidence type="ECO:0000313" key="2">
    <source>
        <dbReference type="EMBL" id="SET84461.1"/>
    </source>
</evidence>
<accession>A0A1I0HKH8</accession>
<evidence type="ECO:0000256" key="1">
    <source>
        <dbReference type="SAM" id="Phobius"/>
    </source>
</evidence>
<keyword evidence="1" id="KW-0472">Membrane</keyword>
<dbReference type="EMBL" id="FOIC01000014">
    <property type="protein sequence ID" value="SET84461.1"/>
    <property type="molecule type" value="Genomic_DNA"/>
</dbReference>
<dbReference type="RefSeq" id="WP_092933811.1">
    <property type="nucleotide sequence ID" value="NZ_FOIC01000014.1"/>
</dbReference>
<keyword evidence="1" id="KW-0812">Transmembrane</keyword>
<dbReference type="AlphaFoldDB" id="A0A1I0HKH8"/>